<sequence>MSKKQQHDYYYSFTSPPTQEPDSSSSSRIPNPTAPPTTDTFLPPPSYDDALVPINTSVFQPAPPPNKPNFDGYVLDATSPPFNPNVILSTSMPTPDNNIPYNTSDYGQLDQNDNSIRPNVPLLSNGEANYNDNDDDQFRGRPAPPGYSLYRARYEIVRDGIISRDKHINQDGEALLQFLCQHNKPPRMAIHFYGYHEETIWVSQSTRNQNGELVEERVPSTKRIDDFEFDIDCSENISNICQGIYILPNPKTGEQKTLRQLCDDYCHSKNRLKELKLTKQVDWDYNGLTRALTSAIRDSGFYENIEITYVMENHEIVVKTDFSISRWADNRWVKLFLILSCFWILVYPFIWLFKQKFGHSDLKSAWNMNVSERDWYALHIQEVVNSCRGNYITGGRFFKKRPSSYSVNMKL</sequence>
<dbReference type="Proteomes" id="UP000650833">
    <property type="component" value="Unassembled WGS sequence"/>
</dbReference>
<dbReference type="PANTHER" id="PTHR37848:SF1">
    <property type="entry name" value="SUN DOMAIN-CONTAINING PROTEIN"/>
    <property type="match status" value="1"/>
</dbReference>
<keyword evidence="4" id="KW-1185">Reference proteome</keyword>
<evidence type="ECO:0000313" key="3">
    <source>
        <dbReference type="EMBL" id="KAG2195388.1"/>
    </source>
</evidence>
<evidence type="ECO:0000313" key="4">
    <source>
        <dbReference type="Proteomes" id="UP000650833"/>
    </source>
</evidence>
<dbReference type="OrthoDB" id="203796at2759"/>
<dbReference type="PANTHER" id="PTHR37848">
    <property type="entry name" value="EXPRESSED PROTEIN"/>
    <property type="match status" value="1"/>
</dbReference>
<name>A0A8H7QPL3_9FUNG</name>
<protein>
    <submittedName>
        <fullName evidence="3">Uncharacterized protein</fullName>
    </submittedName>
</protein>
<organism evidence="3 4">
    <name type="scientific">Mucor plumbeus</name>
    <dbReference type="NCBI Taxonomy" id="97098"/>
    <lineage>
        <taxon>Eukaryota</taxon>
        <taxon>Fungi</taxon>
        <taxon>Fungi incertae sedis</taxon>
        <taxon>Mucoromycota</taxon>
        <taxon>Mucoromycotina</taxon>
        <taxon>Mucoromycetes</taxon>
        <taxon>Mucorales</taxon>
        <taxon>Mucorineae</taxon>
        <taxon>Mucoraceae</taxon>
        <taxon>Mucor</taxon>
    </lineage>
</organism>
<evidence type="ECO:0000256" key="2">
    <source>
        <dbReference type="SAM" id="Phobius"/>
    </source>
</evidence>
<feature type="region of interest" description="Disordered" evidence="1">
    <location>
        <begin position="1"/>
        <end position="49"/>
    </location>
</feature>
<feature type="transmembrane region" description="Helical" evidence="2">
    <location>
        <begin position="332"/>
        <end position="353"/>
    </location>
</feature>
<reference evidence="3" key="1">
    <citation type="submission" date="2020-12" db="EMBL/GenBank/DDBJ databases">
        <title>Metabolic potential, ecology and presence of endohyphal bacteria is reflected in genomic diversity of Mucoromycotina.</title>
        <authorList>
            <person name="Muszewska A."/>
            <person name="Okrasinska A."/>
            <person name="Steczkiewicz K."/>
            <person name="Drgas O."/>
            <person name="Orlowska M."/>
            <person name="Perlinska-Lenart U."/>
            <person name="Aleksandrzak-Piekarczyk T."/>
            <person name="Szatraj K."/>
            <person name="Zielenkiewicz U."/>
            <person name="Pilsyk S."/>
            <person name="Malc E."/>
            <person name="Mieczkowski P."/>
            <person name="Kruszewska J.S."/>
            <person name="Biernat P."/>
            <person name="Pawlowska J."/>
        </authorList>
    </citation>
    <scope>NUCLEOTIDE SEQUENCE</scope>
    <source>
        <strain evidence="3">CBS 226.32</strain>
    </source>
</reference>
<keyword evidence="2" id="KW-0472">Membrane</keyword>
<keyword evidence="2" id="KW-0812">Transmembrane</keyword>
<proteinExistence type="predicted"/>
<keyword evidence="2" id="KW-1133">Transmembrane helix</keyword>
<feature type="region of interest" description="Disordered" evidence="1">
    <location>
        <begin position="94"/>
        <end position="115"/>
    </location>
</feature>
<dbReference type="EMBL" id="JAEPRC010000529">
    <property type="protein sequence ID" value="KAG2195388.1"/>
    <property type="molecule type" value="Genomic_DNA"/>
</dbReference>
<accession>A0A8H7QPL3</accession>
<evidence type="ECO:0000256" key="1">
    <source>
        <dbReference type="SAM" id="MobiDB-lite"/>
    </source>
</evidence>
<gene>
    <name evidence="3" type="ORF">INT46_005701</name>
</gene>
<comment type="caution">
    <text evidence="3">The sequence shown here is derived from an EMBL/GenBank/DDBJ whole genome shotgun (WGS) entry which is preliminary data.</text>
</comment>
<dbReference type="AlphaFoldDB" id="A0A8H7QPL3"/>
<feature type="compositionally biased region" description="Polar residues" evidence="1">
    <location>
        <begin position="12"/>
        <end position="40"/>
    </location>
</feature>